<evidence type="ECO:0000256" key="1">
    <source>
        <dbReference type="ARBA" id="ARBA00034736"/>
    </source>
</evidence>
<comment type="similarity">
    <text evidence="1">Belongs to the TTI2 family.</text>
</comment>
<proteinExistence type="inferred from homology"/>
<keyword evidence="3" id="KW-1185">Reference proteome</keyword>
<dbReference type="Proteomes" id="UP000275078">
    <property type="component" value="Unassembled WGS sequence"/>
</dbReference>
<protein>
    <submittedName>
        <fullName evidence="2">Uncharacterized protein</fullName>
    </submittedName>
</protein>
<dbReference type="SUPFAM" id="SSF48371">
    <property type="entry name" value="ARM repeat"/>
    <property type="match status" value="1"/>
</dbReference>
<gene>
    <name evidence="2" type="ORF">BJ508DRAFT_413861</name>
</gene>
<sequence length="439" mass="49546">MDHEPPKELQDQLLYLLPTFIYPEWQSHNAQPNESARRMAEKYPELFTSKPALETLLRGHVQPFFMKSLPDVTEAGHARLQEGPKSRRVMALEESKPGDAFASVRPEAPGLLQFVVDNLRTEDLKDLWPLIIPPLLHLIGSTSYRIRGIAYKIAGTLFEKTPSSLLDRTGLFTILWDSLQKGLFSLPPLTPLHHSLNLVDSSLLALRRLAALHPTNPTSFRATLLKEGILDREFSTSENIALTNVYLKHISGILHDSDLEGTKELMNRYRSRLIPIIRKRLADPFVSLDKTYLCNLASTLTSIICADVDGMRTEQWNMEIIAGVGLAWVRLEQEGKARKLDSLIARRELRRVMISLRGIIGEDSVGWGTIERVSQSRGGVMAGLVAREDPDKDEWERLYKTSGPGSELVEKLENMEKEGVRGDEYYKLTEGVLERAKSS</sequence>
<accession>A0A3N4IB52</accession>
<dbReference type="STRING" id="1160509.A0A3N4IB52"/>
<dbReference type="EMBL" id="ML119669">
    <property type="protein sequence ID" value="RPA82676.1"/>
    <property type="molecule type" value="Genomic_DNA"/>
</dbReference>
<evidence type="ECO:0000313" key="3">
    <source>
        <dbReference type="Proteomes" id="UP000275078"/>
    </source>
</evidence>
<evidence type="ECO:0000313" key="2">
    <source>
        <dbReference type="EMBL" id="RPA82676.1"/>
    </source>
</evidence>
<dbReference type="InterPro" id="IPR016024">
    <property type="entry name" value="ARM-type_fold"/>
</dbReference>
<organism evidence="2 3">
    <name type="scientific">Ascobolus immersus RN42</name>
    <dbReference type="NCBI Taxonomy" id="1160509"/>
    <lineage>
        <taxon>Eukaryota</taxon>
        <taxon>Fungi</taxon>
        <taxon>Dikarya</taxon>
        <taxon>Ascomycota</taxon>
        <taxon>Pezizomycotina</taxon>
        <taxon>Pezizomycetes</taxon>
        <taxon>Pezizales</taxon>
        <taxon>Ascobolaceae</taxon>
        <taxon>Ascobolus</taxon>
    </lineage>
</organism>
<dbReference type="Pfam" id="PF10521">
    <property type="entry name" value="Tti2"/>
    <property type="match status" value="1"/>
</dbReference>
<dbReference type="InterPro" id="IPR018870">
    <property type="entry name" value="Tti2"/>
</dbReference>
<dbReference type="AlphaFoldDB" id="A0A3N4IB52"/>
<dbReference type="GO" id="GO:0110078">
    <property type="term" value="C:TTT Hsp90 cochaperone complex"/>
    <property type="evidence" value="ECO:0007669"/>
    <property type="project" value="InterPro"/>
</dbReference>
<reference evidence="2 3" key="1">
    <citation type="journal article" date="2018" name="Nat. Ecol. Evol.">
        <title>Pezizomycetes genomes reveal the molecular basis of ectomycorrhizal truffle lifestyle.</title>
        <authorList>
            <person name="Murat C."/>
            <person name="Payen T."/>
            <person name="Noel B."/>
            <person name="Kuo A."/>
            <person name="Morin E."/>
            <person name="Chen J."/>
            <person name="Kohler A."/>
            <person name="Krizsan K."/>
            <person name="Balestrini R."/>
            <person name="Da Silva C."/>
            <person name="Montanini B."/>
            <person name="Hainaut M."/>
            <person name="Levati E."/>
            <person name="Barry K.W."/>
            <person name="Belfiori B."/>
            <person name="Cichocki N."/>
            <person name="Clum A."/>
            <person name="Dockter R.B."/>
            <person name="Fauchery L."/>
            <person name="Guy J."/>
            <person name="Iotti M."/>
            <person name="Le Tacon F."/>
            <person name="Lindquist E.A."/>
            <person name="Lipzen A."/>
            <person name="Malagnac F."/>
            <person name="Mello A."/>
            <person name="Molinier V."/>
            <person name="Miyauchi S."/>
            <person name="Poulain J."/>
            <person name="Riccioni C."/>
            <person name="Rubini A."/>
            <person name="Sitrit Y."/>
            <person name="Splivallo R."/>
            <person name="Traeger S."/>
            <person name="Wang M."/>
            <person name="Zifcakova L."/>
            <person name="Wipf D."/>
            <person name="Zambonelli A."/>
            <person name="Paolocci F."/>
            <person name="Nowrousian M."/>
            <person name="Ottonello S."/>
            <person name="Baldrian P."/>
            <person name="Spatafora J.W."/>
            <person name="Henrissat B."/>
            <person name="Nagy L.G."/>
            <person name="Aury J.M."/>
            <person name="Wincker P."/>
            <person name="Grigoriev I.V."/>
            <person name="Bonfante P."/>
            <person name="Martin F.M."/>
        </authorList>
    </citation>
    <scope>NUCLEOTIDE SEQUENCE [LARGE SCALE GENOMIC DNA]</scope>
    <source>
        <strain evidence="2 3">RN42</strain>
    </source>
</reference>
<name>A0A3N4IB52_ASCIM</name>